<sequence length="407" mass="46013">MLSKVSILAAALLLFSFKYPLDGFYDSGLRMDDAIILVYIIFFVYLTGVVDAPVFIKLISVFVLLGAISGFISSLAGTGVSFLTSLLYSLRHLEYMFIFSIGRYVGLRTFSRMLKLFVLYQFAIVLLQKFGYLSFGTLYNVVERQVGSTGGPWELAVIISAPLFFFIWEKKYFYVAISIFILWSTGSRITVVAVFLALLALLFLSEIRRNRIAPFVVFVVGVIFVLASFFYGVGTAFFDRLFSLVNFDFSILSVAPEMALSQTQYSDFDAKYIKSGLSELGDEASAISRFSRWALALSVFNSYPFYFQIFGLGPSFFGDALDGSFLRIFLTTGFMGLGLYLLFVYKVLTFYRRSNYYLLCFVGVFFVSAIFIDVVYALKANVMFWLLLGVMYSYEKERQKDIGGSSL</sequence>
<evidence type="ECO:0000256" key="1">
    <source>
        <dbReference type="SAM" id="Phobius"/>
    </source>
</evidence>
<feature type="transmembrane region" description="Helical" evidence="1">
    <location>
        <begin position="117"/>
        <end position="139"/>
    </location>
</feature>
<feature type="transmembrane region" description="Helical" evidence="1">
    <location>
        <begin position="151"/>
        <end position="168"/>
    </location>
</feature>
<keyword evidence="1" id="KW-0812">Transmembrane</keyword>
<name>A0ABV3TS33_9GAMM</name>
<evidence type="ECO:0000313" key="3">
    <source>
        <dbReference type="Proteomes" id="UP001557484"/>
    </source>
</evidence>
<feature type="transmembrane region" description="Helical" evidence="1">
    <location>
        <begin position="61"/>
        <end position="80"/>
    </location>
</feature>
<proteinExistence type="predicted"/>
<keyword evidence="1" id="KW-0472">Membrane</keyword>
<gene>
    <name evidence="2" type="ORF">AB4875_02795</name>
</gene>
<dbReference type="RefSeq" id="WP_368374521.1">
    <property type="nucleotide sequence ID" value="NZ_JBFRYB010000001.1"/>
</dbReference>
<accession>A0ABV3TS33</accession>
<feature type="transmembrane region" description="Helical" evidence="1">
    <location>
        <begin position="325"/>
        <end position="344"/>
    </location>
</feature>
<feature type="transmembrane region" description="Helical" evidence="1">
    <location>
        <begin position="34"/>
        <end position="54"/>
    </location>
</feature>
<keyword evidence="3" id="KW-1185">Reference proteome</keyword>
<organism evidence="2 3">
    <name type="scientific">Zhongshania arctica</name>
    <dbReference type="NCBI Taxonomy" id="3238302"/>
    <lineage>
        <taxon>Bacteria</taxon>
        <taxon>Pseudomonadati</taxon>
        <taxon>Pseudomonadota</taxon>
        <taxon>Gammaproteobacteria</taxon>
        <taxon>Cellvibrionales</taxon>
        <taxon>Spongiibacteraceae</taxon>
        <taxon>Zhongshania</taxon>
    </lineage>
</organism>
<feature type="transmembrane region" description="Helical" evidence="1">
    <location>
        <begin position="215"/>
        <end position="238"/>
    </location>
</feature>
<feature type="transmembrane region" description="Helical" evidence="1">
    <location>
        <begin position="356"/>
        <end position="378"/>
    </location>
</feature>
<dbReference type="Proteomes" id="UP001557484">
    <property type="component" value="Unassembled WGS sequence"/>
</dbReference>
<feature type="transmembrane region" description="Helical" evidence="1">
    <location>
        <begin position="180"/>
        <end position="203"/>
    </location>
</feature>
<reference evidence="2 3" key="1">
    <citation type="journal article" date="2011" name="Int. J. Syst. Evol. Microbiol.">
        <title>Zhongshania antarctica gen. nov., sp. nov. and Zhongshania guokunii sp. nov., gammaproteobacteria respectively isolated from coastal attached (fast) ice and surface seawater of the Antarctic.</title>
        <authorList>
            <person name="Li H.J."/>
            <person name="Zhang X.Y."/>
            <person name="Chen C.X."/>
            <person name="Zhang Y.J."/>
            <person name="Gao Z.M."/>
            <person name="Yu Y."/>
            <person name="Chen X.L."/>
            <person name="Chen B."/>
            <person name="Zhang Y.Z."/>
        </authorList>
    </citation>
    <scope>NUCLEOTIDE SEQUENCE [LARGE SCALE GENOMIC DNA]</scope>
    <source>
        <strain evidence="2 3">R06B22</strain>
    </source>
</reference>
<evidence type="ECO:0000313" key="2">
    <source>
        <dbReference type="EMBL" id="MEX1664398.1"/>
    </source>
</evidence>
<dbReference type="EMBL" id="JBFRYB010000001">
    <property type="protein sequence ID" value="MEX1664398.1"/>
    <property type="molecule type" value="Genomic_DNA"/>
</dbReference>
<evidence type="ECO:0008006" key="4">
    <source>
        <dbReference type="Google" id="ProtNLM"/>
    </source>
</evidence>
<keyword evidence="1" id="KW-1133">Transmembrane helix</keyword>
<protein>
    <recommendedName>
        <fullName evidence="4">O-antigen polymerase</fullName>
    </recommendedName>
</protein>
<comment type="caution">
    <text evidence="2">The sequence shown here is derived from an EMBL/GenBank/DDBJ whole genome shotgun (WGS) entry which is preliminary data.</text>
</comment>